<name>A0A1A9WUY3_9MUSC</name>
<organism evidence="2 3">
    <name type="scientific">Glossina brevipalpis</name>
    <dbReference type="NCBI Taxonomy" id="37001"/>
    <lineage>
        <taxon>Eukaryota</taxon>
        <taxon>Metazoa</taxon>
        <taxon>Ecdysozoa</taxon>
        <taxon>Arthropoda</taxon>
        <taxon>Hexapoda</taxon>
        <taxon>Insecta</taxon>
        <taxon>Pterygota</taxon>
        <taxon>Neoptera</taxon>
        <taxon>Endopterygota</taxon>
        <taxon>Diptera</taxon>
        <taxon>Brachycera</taxon>
        <taxon>Muscomorpha</taxon>
        <taxon>Hippoboscoidea</taxon>
        <taxon>Glossinidae</taxon>
        <taxon>Glossina</taxon>
    </lineage>
</organism>
<evidence type="ECO:0000313" key="2">
    <source>
        <dbReference type="EnsemblMetazoa" id="GBRI033407-PA"/>
    </source>
</evidence>
<keyword evidence="1" id="KW-0812">Transmembrane</keyword>
<keyword evidence="1" id="KW-0472">Membrane</keyword>
<dbReference type="EnsemblMetazoa" id="GBRI033407-RA">
    <property type="protein sequence ID" value="GBRI033407-PA"/>
    <property type="gene ID" value="GBRI033407"/>
</dbReference>
<evidence type="ECO:0000313" key="3">
    <source>
        <dbReference type="Proteomes" id="UP000091820"/>
    </source>
</evidence>
<reference evidence="2" key="2">
    <citation type="submission" date="2020-05" db="UniProtKB">
        <authorList>
            <consortium name="EnsemblMetazoa"/>
        </authorList>
    </citation>
    <scope>IDENTIFICATION</scope>
    <source>
        <strain evidence="2">IAEA</strain>
    </source>
</reference>
<accession>A0A1A9WUY3</accession>
<dbReference type="VEuPathDB" id="VectorBase:GBRI033407"/>
<keyword evidence="3" id="KW-1185">Reference proteome</keyword>
<feature type="transmembrane region" description="Helical" evidence="1">
    <location>
        <begin position="12"/>
        <end position="40"/>
    </location>
</feature>
<dbReference type="Proteomes" id="UP000091820">
    <property type="component" value="Unassembled WGS sequence"/>
</dbReference>
<proteinExistence type="predicted"/>
<keyword evidence="1" id="KW-1133">Transmembrane helix</keyword>
<evidence type="ECO:0000256" key="1">
    <source>
        <dbReference type="SAM" id="Phobius"/>
    </source>
</evidence>
<dbReference type="AlphaFoldDB" id="A0A1A9WUY3"/>
<reference evidence="3" key="1">
    <citation type="submission" date="2014-03" db="EMBL/GenBank/DDBJ databases">
        <authorList>
            <person name="Aksoy S."/>
            <person name="Warren W."/>
            <person name="Wilson R.K."/>
        </authorList>
    </citation>
    <scope>NUCLEOTIDE SEQUENCE [LARGE SCALE GENOMIC DNA]</scope>
    <source>
        <strain evidence="3">IAEA</strain>
    </source>
</reference>
<sequence>MSAQIRPELVTALLVFYLLSCCGRCFSITTVATYVVIFVITIRQHLKRFESTCSSNIIRGCGPTYLLKYGIVPGSTRSASYETVRNLHADPKMKQSDVEVLCTDDMVCSLNTINHQSNVALKFKQ</sequence>
<protein>
    <submittedName>
        <fullName evidence="2">Uncharacterized protein</fullName>
    </submittedName>
</protein>